<protein>
    <submittedName>
        <fullName evidence="4">Virulence plasmid B protein</fullName>
    </submittedName>
</protein>
<evidence type="ECO:0000256" key="1">
    <source>
        <dbReference type="ARBA" id="ARBA00004613"/>
    </source>
</evidence>
<proteinExistence type="predicted"/>
<comment type="subcellular location">
    <subcellularLocation>
        <location evidence="1">Secreted</location>
    </subcellularLocation>
</comment>
<organism evidence="4">
    <name type="scientific">Candidatus Kentrum sp. TC</name>
    <dbReference type="NCBI Taxonomy" id="2126339"/>
    <lineage>
        <taxon>Bacteria</taxon>
        <taxon>Pseudomonadati</taxon>
        <taxon>Pseudomonadota</taxon>
        <taxon>Gammaproteobacteria</taxon>
        <taxon>Candidatus Kentrum</taxon>
    </lineage>
</organism>
<evidence type="ECO:0000256" key="2">
    <source>
        <dbReference type="ARBA" id="ARBA00022525"/>
    </source>
</evidence>
<dbReference type="GO" id="GO:0005576">
    <property type="term" value="C:extracellular region"/>
    <property type="evidence" value="ECO:0007669"/>
    <property type="project" value="UniProtKB-SubCell"/>
</dbReference>
<keyword evidence="2" id="KW-0964">Secreted</keyword>
<evidence type="ECO:0000313" key="4">
    <source>
        <dbReference type="EMBL" id="VFK48539.1"/>
    </source>
</evidence>
<name>A0A450Z458_9GAMM</name>
<dbReference type="Pfam" id="PF03534">
    <property type="entry name" value="SpvB"/>
    <property type="match status" value="1"/>
</dbReference>
<keyword evidence="3" id="KW-0843">Virulence</keyword>
<dbReference type="EMBL" id="CAADFT010000118">
    <property type="protein sequence ID" value="VFK48539.1"/>
    <property type="molecule type" value="Genomic_DNA"/>
</dbReference>
<dbReference type="GO" id="GO:0005737">
    <property type="term" value="C:cytoplasm"/>
    <property type="evidence" value="ECO:0007669"/>
    <property type="project" value="InterPro"/>
</dbReference>
<sequence length="97" mass="10051">MVGSIPDQLSVQQGAAIYTIPIEVPPGVAGMAPDLAIAYDSNGGNGLLGMGFSLSGLSVITRCGETIAQDEARGGVHYDSRDRFCPDGKRLNETIVA</sequence>
<evidence type="ECO:0000256" key="3">
    <source>
        <dbReference type="ARBA" id="ARBA00023026"/>
    </source>
</evidence>
<dbReference type="InterPro" id="IPR003284">
    <property type="entry name" value="Sal_SpvB"/>
</dbReference>
<accession>A0A450Z458</accession>
<gene>
    <name evidence="4" type="ORF">BECKTC1821E_GA0114239_11185</name>
</gene>
<reference evidence="4" key="1">
    <citation type="submission" date="2019-02" db="EMBL/GenBank/DDBJ databases">
        <authorList>
            <person name="Gruber-Vodicka R. H."/>
            <person name="Seah K. B. B."/>
        </authorList>
    </citation>
    <scope>NUCLEOTIDE SEQUENCE</scope>
    <source>
        <strain evidence="4">BECK_BZ125</strain>
    </source>
</reference>
<dbReference type="AlphaFoldDB" id="A0A450Z458"/>